<dbReference type="KEGG" id="dmm:dnm_098970"/>
<dbReference type="EMBL" id="CP061800">
    <property type="protein sequence ID" value="QTA93789.1"/>
    <property type="molecule type" value="Genomic_DNA"/>
</dbReference>
<name>A0A975C0L2_9BACT</name>
<gene>
    <name evidence="1" type="ORF">dnm_098970</name>
</gene>
<keyword evidence="2" id="KW-1185">Reference proteome</keyword>
<reference evidence="1" key="1">
    <citation type="journal article" date="2021" name="Microb. Physiol.">
        <title>Proteogenomic Insights into the Physiology of Marine, Sulfate-Reducing, Filamentous Desulfonema limicola and Desulfonema magnum.</title>
        <authorList>
            <person name="Schnaars V."/>
            <person name="Wohlbrand L."/>
            <person name="Scheve S."/>
            <person name="Hinrichs C."/>
            <person name="Reinhardt R."/>
            <person name="Rabus R."/>
        </authorList>
    </citation>
    <scope>NUCLEOTIDE SEQUENCE</scope>
    <source>
        <strain evidence="1">4be13</strain>
    </source>
</reference>
<protein>
    <submittedName>
        <fullName evidence="1">Uncharacterized protein</fullName>
    </submittedName>
</protein>
<accession>A0A975C0L2</accession>
<evidence type="ECO:0000313" key="1">
    <source>
        <dbReference type="EMBL" id="QTA93789.1"/>
    </source>
</evidence>
<organism evidence="1 2">
    <name type="scientific">Desulfonema magnum</name>
    <dbReference type="NCBI Taxonomy" id="45655"/>
    <lineage>
        <taxon>Bacteria</taxon>
        <taxon>Pseudomonadati</taxon>
        <taxon>Thermodesulfobacteriota</taxon>
        <taxon>Desulfobacteria</taxon>
        <taxon>Desulfobacterales</taxon>
        <taxon>Desulfococcaceae</taxon>
        <taxon>Desulfonema</taxon>
    </lineage>
</organism>
<dbReference type="Proteomes" id="UP000663722">
    <property type="component" value="Chromosome"/>
</dbReference>
<dbReference type="AlphaFoldDB" id="A0A975C0L2"/>
<sequence length="50" mass="6027">MTSRMTLISRWICFVYFCWFMQEKIKEGRLLCKDFMELSPLTGGLSFILR</sequence>
<evidence type="ECO:0000313" key="2">
    <source>
        <dbReference type="Proteomes" id="UP000663722"/>
    </source>
</evidence>
<proteinExistence type="predicted"/>